<keyword evidence="3" id="KW-0408">Iron</keyword>
<dbReference type="Gene3D" id="3.40.50.11900">
    <property type="match status" value="1"/>
</dbReference>
<evidence type="ECO:0000256" key="4">
    <source>
        <dbReference type="ARBA" id="ARBA00023014"/>
    </source>
</evidence>
<comment type="caution">
    <text evidence="6">The sequence shown here is derived from an EMBL/GenBank/DDBJ whole genome shotgun (WGS) entry which is preliminary data.</text>
</comment>
<dbReference type="SUPFAM" id="SSF53067">
    <property type="entry name" value="Actin-like ATPase domain"/>
    <property type="match status" value="1"/>
</dbReference>
<dbReference type="Gene3D" id="3.30.420.40">
    <property type="match status" value="2"/>
</dbReference>
<evidence type="ECO:0000256" key="3">
    <source>
        <dbReference type="ARBA" id="ARBA00023004"/>
    </source>
</evidence>
<keyword evidence="2" id="KW-0479">Metal-binding</keyword>
<dbReference type="InterPro" id="IPR043129">
    <property type="entry name" value="ATPase_NBD"/>
</dbReference>
<evidence type="ECO:0000259" key="5">
    <source>
        <dbReference type="Pfam" id="PF01869"/>
    </source>
</evidence>
<dbReference type="Pfam" id="PF06050">
    <property type="entry name" value="HGD-D"/>
    <property type="match status" value="1"/>
</dbReference>
<evidence type="ECO:0000256" key="2">
    <source>
        <dbReference type="ARBA" id="ARBA00022723"/>
    </source>
</evidence>
<protein>
    <submittedName>
        <fullName evidence="6">Acyl-CoA dehydratase activase</fullName>
    </submittedName>
</protein>
<reference evidence="6" key="1">
    <citation type="submission" date="2024-03" db="EMBL/GenBank/DDBJ databases">
        <title>Human intestinal bacterial collection.</title>
        <authorList>
            <person name="Pauvert C."/>
            <person name="Hitch T.C.A."/>
            <person name="Clavel T."/>
        </authorList>
    </citation>
    <scope>NUCLEOTIDE SEQUENCE [LARGE SCALE GENOMIC DNA]</scope>
    <source>
        <strain evidence="6">CLA-AA-H89B</strain>
    </source>
</reference>
<evidence type="ECO:0000313" key="7">
    <source>
        <dbReference type="Proteomes" id="UP001546774"/>
    </source>
</evidence>
<gene>
    <name evidence="6" type="ORF">WMO37_05605</name>
</gene>
<keyword evidence="4" id="KW-0411">Iron-sulfur</keyword>
<accession>A0ABV1H499</accession>
<dbReference type="Proteomes" id="UP001546774">
    <property type="component" value="Unassembled WGS sequence"/>
</dbReference>
<organism evidence="6 7">
    <name type="scientific">Lachnospira intestinalis</name>
    <dbReference type="NCBI Taxonomy" id="3133158"/>
    <lineage>
        <taxon>Bacteria</taxon>
        <taxon>Bacillati</taxon>
        <taxon>Bacillota</taxon>
        <taxon>Clostridia</taxon>
        <taxon>Lachnospirales</taxon>
        <taxon>Lachnospiraceae</taxon>
        <taxon>Lachnospira</taxon>
    </lineage>
</organism>
<dbReference type="InterPro" id="IPR010327">
    <property type="entry name" value="FldB/FldC_alpha/beta"/>
</dbReference>
<name>A0ABV1H499_9FIRM</name>
<dbReference type="CDD" id="cd24036">
    <property type="entry name" value="ASKHA_NBD_BcrAD_BadFG_HgdC_HadI"/>
    <property type="match status" value="1"/>
</dbReference>
<dbReference type="NCBIfam" id="TIGR00241">
    <property type="entry name" value="CoA_E_activ"/>
    <property type="match status" value="1"/>
</dbReference>
<dbReference type="InterPro" id="IPR008275">
    <property type="entry name" value="CoA_E_activase_dom"/>
</dbReference>
<proteinExistence type="predicted"/>
<dbReference type="InterPro" id="IPR051805">
    <property type="entry name" value="Dehydratase_Activator_Redct"/>
</dbReference>
<dbReference type="Gene3D" id="3.40.50.11890">
    <property type="match status" value="1"/>
</dbReference>
<evidence type="ECO:0000256" key="1">
    <source>
        <dbReference type="ARBA" id="ARBA00001966"/>
    </source>
</evidence>
<dbReference type="PANTHER" id="PTHR32329">
    <property type="entry name" value="BIFUNCTIONAL PROTEIN [INCLUDES 2-HYDROXYACYL-COA DEHYDRATASE (N-TER) AND ITS ACTIVATOR DOMAIN (C_TERM)-RELATED"/>
    <property type="match status" value="1"/>
</dbReference>
<keyword evidence="7" id="KW-1185">Reference proteome</keyword>
<comment type="cofactor">
    <cofactor evidence="1">
        <name>[4Fe-4S] cluster</name>
        <dbReference type="ChEBI" id="CHEBI:49883"/>
    </cofactor>
</comment>
<sequence length="565" mass="62424">MIHYVCKYTPTELFQGFGEKCAVLEEMPENFEMSDQIAHANLCGFGKSVIQAVLEGKAEELVLVNCCDSMRRVYDIVESTGKCKFLYMLDIPHDDEECEKVKFAASICRLKEAYEEYSGKKFDKSLFLKAFEQKDTENKPYIGVLGVRVSGVLEQMIRENIQMNVENLTCTGGRRLAVIPEDMQKMDEEAMFLAYADALLCQMPCFRMNNSTRRNRLYLDPYLKGIIYHTIKFCDYYGFEYASIKKNIKVPMLKIETDFTSQSAGQLLTRIQAFSETIEGADDTNPGKEISEEAKKRMESGVYYTAGIDSGSTSTDVVILDRDGKIKSTMIIPTGGGAMMSAEKSLELAVEKAGIQKEEIVRIVTTGYGRAYIDSGDDSITEITCHAKGAHYLNPRVRTVIDIGGQDIKAISIDENGAVKNFLMNDKCAAGTGRFLEMMARTLGLSLEEMSTKGLEWKENVVISSMCTVFAESEVVSLVAQNKNVADIIHGLNVSVASKVGALAARLGKNNPGEYMMTGGVAKNKGITNALEEKLGAKLYICDEAQLCGALGAALFAYEKCKKGE</sequence>
<dbReference type="EMBL" id="JBBMFS010000003">
    <property type="protein sequence ID" value="MEQ2554496.1"/>
    <property type="molecule type" value="Genomic_DNA"/>
</dbReference>
<dbReference type="Pfam" id="PF01869">
    <property type="entry name" value="BcrAD_BadFG"/>
    <property type="match status" value="1"/>
</dbReference>
<dbReference type="InterPro" id="IPR002731">
    <property type="entry name" value="ATPase_BadF"/>
</dbReference>
<feature type="domain" description="ATPase BadF/BadG/BcrA/BcrD type" evidence="5">
    <location>
        <begin position="307"/>
        <end position="557"/>
    </location>
</feature>
<dbReference type="PANTHER" id="PTHR32329:SF2">
    <property type="entry name" value="BIFUNCTIONAL PROTEIN [INCLUDES 2-HYDROXYACYL-COA DEHYDRATASE (N-TER) AND ITS ACTIVATOR DOMAIN (C_TERM)"/>
    <property type="match status" value="1"/>
</dbReference>
<evidence type="ECO:0000313" key="6">
    <source>
        <dbReference type="EMBL" id="MEQ2554496.1"/>
    </source>
</evidence>